<evidence type="ECO:0000259" key="1">
    <source>
        <dbReference type="Pfam" id="PF12937"/>
    </source>
</evidence>
<accession>A0A4Y9ZCN3</accession>
<evidence type="ECO:0000313" key="2">
    <source>
        <dbReference type="EMBL" id="TFY72342.1"/>
    </source>
</evidence>
<protein>
    <recommendedName>
        <fullName evidence="1">F-box domain-containing protein</fullName>
    </recommendedName>
</protein>
<feature type="domain" description="F-box" evidence="1">
    <location>
        <begin position="33"/>
        <end position="93"/>
    </location>
</feature>
<comment type="caution">
    <text evidence="2">The sequence shown here is derived from an EMBL/GenBank/DDBJ whole genome shotgun (WGS) entry which is preliminary data.</text>
</comment>
<dbReference type="InterPro" id="IPR001810">
    <property type="entry name" value="F-box_dom"/>
</dbReference>
<dbReference type="Proteomes" id="UP000298327">
    <property type="component" value="Unassembled WGS sequence"/>
</dbReference>
<dbReference type="Gene3D" id="1.20.1280.50">
    <property type="match status" value="1"/>
</dbReference>
<name>A0A4Y9ZCN3_9AGAM</name>
<dbReference type="OrthoDB" id="3181259at2759"/>
<dbReference type="Pfam" id="PF12937">
    <property type="entry name" value="F-box-like"/>
    <property type="match status" value="1"/>
</dbReference>
<evidence type="ECO:0000313" key="3">
    <source>
        <dbReference type="Proteomes" id="UP000298327"/>
    </source>
</evidence>
<dbReference type="AlphaFoldDB" id="A0A4Y9ZCN3"/>
<sequence>MAHTKAPSSDLILAGLHPASSGLQGPCALINTRLPWEILSMIFFYLAEEERHCFPQPHFTNHFQESWMSVTHVCRAWREIASQTSSLWCTIRFSHTDLTRTMLARSKKAPLHVQIEERSSDCLPEYSMLAMDHLDRIKDLNVLLPASILLYTLSRYCKRPAPFLQELALHFIEDDDDESQEAAPSFQLPFLLFAAQAPCLQSITCSNIDIFPSLPFFTALTDLSMCYSMARPLSQILNALEPLRLLQTLRIMDNEPRRDDPTYLIDDLRSDYRISFPNLVSLILDGEDNFCLSFFAHTSIPYHTRIQLTSASEAGVPISPKENGINTAEERPLLGFSAFILGRIWCNGFLTSEISYPKNDDWSFSVELLTSSDQFAAFRSLCSRLDLRQVRTLILVSRRRLHMPRSVVYAILDHFPHIKEIRAYGSLTPFVLKWLSLNGSGSSLVTDLYLDCGDHHLPICGLRIRNVFAEMRESGTLSRFRRLEVVLEDRIPTVIVQNGVQIAELPA</sequence>
<keyword evidence="3" id="KW-1185">Reference proteome</keyword>
<organism evidence="2 3">
    <name type="scientific">Dentipellis fragilis</name>
    <dbReference type="NCBI Taxonomy" id="205917"/>
    <lineage>
        <taxon>Eukaryota</taxon>
        <taxon>Fungi</taxon>
        <taxon>Dikarya</taxon>
        <taxon>Basidiomycota</taxon>
        <taxon>Agaricomycotina</taxon>
        <taxon>Agaricomycetes</taxon>
        <taxon>Russulales</taxon>
        <taxon>Hericiaceae</taxon>
        <taxon>Dentipellis</taxon>
    </lineage>
</organism>
<reference evidence="2 3" key="1">
    <citation type="submission" date="2019-02" db="EMBL/GenBank/DDBJ databases">
        <title>Genome sequencing of the rare red list fungi Dentipellis fragilis.</title>
        <authorList>
            <person name="Buettner E."/>
            <person name="Kellner H."/>
        </authorList>
    </citation>
    <scope>NUCLEOTIDE SEQUENCE [LARGE SCALE GENOMIC DNA]</scope>
    <source>
        <strain evidence="2 3">DSM 105465</strain>
    </source>
</reference>
<proteinExistence type="predicted"/>
<gene>
    <name evidence="2" type="ORF">EVG20_g650</name>
</gene>
<dbReference type="EMBL" id="SEOQ01000017">
    <property type="protein sequence ID" value="TFY72342.1"/>
    <property type="molecule type" value="Genomic_DNA"/>
</dbReference>
<dbReference type="STRING" id="205917.A0A4Y9ZCN3"/>